<accession>A0A838Y0M6</accession>
<dbReference type="SMART" id="SM00859">
    <property type="entry name" value="Semialdhyde_dh"/>
    <property type="match status" value="1"/>
</dbReference>
<dbReference type="SUPFAM" id="SSF55347">
    <property type="entry name" value="Glyceraldehyde-3-phosphate dehydrogenase-like, C-terminal domain"/>
    <property type="match status" value="1"/>
</dbReference>
<dbReference type="GO" id="GO:0003942">
    <property type="term" value="F:N-acetyl-gamma-glutamyl-phosphate reductase activity"/>
    <property type="evidence" value="ECO:0007669"/>
    <property type="project" value="UniProtKB-EC"/>
</dbReference>
<dbReference type="NCBIfam" id="TIGR01850">
    <property type="entry name" value="argC"/>
    <property type="match status" value="1"/>
</dbReference>
<dbReference type="GO" id="GO:0051287">
    <property type="term" value="F:NAD binding"/>
    <property type="evidence" value="ECO:0007669"/>
    <property type="project" value="InterPro"/>
</dbReference>
<dbReference type="InterPro" id="IPR050085">
    <property type="entry name" value="AGPR"/>
</dbReference>
<keyword evidence="2" id="KW-0028">Amino-acid biosynthesis</keyword>
<keyword evidence="4 6" id="KW-0560">Oxidoreductase</keyword>
<sequence length="309" mass="34316">MSYKKIGLIGGRGYVGQEIISLLNNHNQLNIVSVYSSSKAGQPVNLDSLGEMTYQDLTLDKIDLGDEDAFILALPNMESQQYVDLITNYNSEAIIIDLSSDHRFDDDWEYRIPELCDPVSSNKISNPGCYASAMQFMIAPILNILVGPVNLFGVSGYSGAGASPNQRNDRELLNDNILPYSLVNHLHEMEVQTHSYPNILFTPHVGDFFRGIMMTGNFFLSKQSDPKEILNLFIDFYRGMNLISIQESPPNLQKVQNTSNVIIGGFEMDQPTNRLTFCCALDNLLKGAATQAVQNLNSAFGWDDNAGII</sequence>
<keyword evidence="3" id="KW-0521">NADP</keyword>
<dbReference type="InterPro" id="IPR036291">
    <property type="entry name" value="NAD(P)-bd_dom_sf"/>
</dbReference>
<dbReference type="EC" id="1.2.1.38" evidence="6"/>
<evidence type="ECO:0000256" key="3">
    <source>
        <dbReference type="ARBA" id="ARBA00022857"/>
    </source>
</evidence>
<dbReference type="PANTHER" id="PTHR32338">
    <property type="entry name" value="N-ACETYL-GAMMA-GLUTAMYL-PHOSPHATE REDUCTASE, CHLOROPLASTIC-RELATED-RELATED"/>
    <property type="match status" value="1"/>
</dbReference>
<dbReference type="InterPro" id="IPR000706">
    <property type="entry name" value="AGPR_type-1"/>
</dbReference>
<protein>
    <submittedName>
        <fullName evidence="6">N-acetyl-gamma-glutamyl-phosphate reductase</fullName>
        <ecNumber evidence="6">1.2.1.38</ecNumber>
    </submittedName>
</protein>
<feature type="domain" description="Semialdehyde dehydrogenase NAD-binding" evidence="5">
    <location>
        <begin position="5"/>
        <end position="123"/>
    </location>
</feature>
<evidence type="ECO:0000256" key="4">
    <source>
        <dbReference type="ARBA" id="ARBA00023002"/>
    </source>
</evidence>
<dbReference type="AlphaFoldDB" id="A0A838Y0M6"/>
<dbReference type="Gene3D" id="3.30.360.10">
    <property type="entry name" value="Dihydrodipicolinate Reductase, domain 2"/>
    <property type="match status" value="1"/>
</dbReference>
<dbReference type="SUPFAM" id="SSF51735">
    <property type="entry name" value="NAD(P)-binding Rossmann-fold domains"/>
    <property type="match status" value="1"/>
</dbReference>
<evidence type="ECO:0000259" key="5">
    <source>
        <dbReference type="SMART" id="SM00859"/>
    </source>
</evidence>
<comment type="caution">
    <text evidence="6">The sequence shown here is derived from an EMBL/GenBank/DDBJ whole genome shotgun (WGS) entry which is preliminary data.</text>
</comment>
<dbReference type="GO" id="GO:0006526">
    <property type="term" value="P:L-arginine biosynthetic process"/>
    <property type="evidence" value="ECO:0007669"/>
    <property type="project" value="UniProtKB-KW"/>
</dbReference>
<dbReference type="GO" id="GO:0070401">
    <property type="term" value="F:NADP+ binding"/>
    <property type="evidence" value="ECO:0007669"/>
    <property type="project" value="InterPro"/>
</dbReference>
<evidence type="ECO:0000313" key="6">
    <source>
        <dbReference type="EMBL" id="MBA4692447.1"/>
    </source>
</evidence>
<dbReference type="InterPro" id="IPR000534">
    <property type="entry name" value="Semialdehyde_DH_NAD-bd"/>
</dbReference>
<dbReference type="InterPro" id="IPR058924">
    <property type="entry name" value="AGPR_dimerisation_dom"/>
</dbReference>
<dbReference type="CDD" id="cd24149">
    <property type="entry name" value="AGPR_N_ARG5_6_like"/>
    <property type="match status" value="1"/>
</dbReference>
<dbReference type="Pfam" id="PF01118">
    <property type="entry name" value="Semialdhyde_dh"/>
    <property type="match status" value="1"/>
</dbReference>
<name>A0A838Y0M6_9GAMM</name>
<organism evidence="6 7">
    <name type="scientific">SAR86 cluster bacterium</name>
    <dbReference type="NCBI Taxonomy" id="2030880"/>
    <lineage>
        <taxon>Bacteria</taxon>
        <taxon>Pseudomonadati</taxon>
        <taxon>Pseudomonadota</taxon>
        <taxon>Gammaproteobacteria</taxon>
        <taxon>SAR86 cluster</taxon>
    </lineage>
</organism>
<reference evidence="6 7" key="1">
    <citation type="submission" date="2020-06" db="EMBL/GenBank/DDBJ databases">
        <title>Dysbiosis in marine aquaculture revealed through microbiome analysis: reverse ecology for environmental sustainability.</title>
        <authorList>
            <person name="Haro-Moreno J.M."/>
            <person name="Coutinho F.H."/>
            <person name="Zaragoza-Solas A."/>
            <person name="Picazo A."/>
            <person name="Almagro-Moreno S."/>
            <person name="Lopez-Perez M."/>
        </authorList>
    </citation>
    <scope>NUCLEOTIDE SEQUENCE [LARGE SCALE GENOMIC DNA]</scope>
    <source>
        <strain evidence="6">MCMED-G41</strain>
    </source>
</reference>
<evidence type="ECO:0000256" key="2">
    <source>
        <dbReference type="ARBA" id="ARBA00022605"/>
    </source>
</evidence>
<dbReference type="EMBL" id="JACETL010000012">
    <property type="protein sequence ID" value="MBA4692447.1"/>
    <property type="molecule type" value="Genomic_DNA"/>
</dbReference>
<gene>
    <name evidence="6" type="primary">argC</name>
    <name evidence="6" type="ORF">H2072_01725</name>
</gene>
<dbReference type="PANTHER" id="PTHR32338:SF10">
    <property type="entry name" value="N-ACETYL-GAMMA-GLUTAMYL-PHOSPHATE REDUCTASE, CHLOROPLASTIC-RELATED"/>
    <property type="match status" value="1"/>
</dbReference>
<evidence type="ECO:0000313" key="7">
    <source>
        <dbReference type="Proteomes" id="UP000551848"/>
    </source>
</evidence>
<evidence type="ECO:0000256" key="1">
    <source>
        <dbReference type="ARBA" id="ARBA00022571"/>
    </source>
</evidence>
<dbReference type="Gene3D" id="3.40.50.720">
    <property type="entry name" value="NAD(P)-binding Rossmann-like Domain"/>
    <property type="match status" value="1"/>
</dbReference>
<dbReference type="Proteomes" id="UP000551848">
    <property type="component" value="Unassembled WGS sequence"/>
</dbReference>
<keyword evidence="1" id="KW-0055">Arginine biosynthesis</keyword>
<proteinExistence type="predicted"/>
<dbReference type="Pfam" id="PF22698">
    <property type="entry name" value="Semialdhyde_dhC_1"/>
    <property type="match status" value="1"/>
</dbReference>